<dbReference type="GO" id="GO:0005886">
    <property type="term" value="C:plasma membrane"/>
    <property type="evidence" value="ECO:0007669"/>
    <property type="project" value="TreeGrafter"/>
</dbReference>
<dbReference type="EMBL" id="CAFBOR010000163">
    <property type="protein sequence ID" value="CAB4994365.1"/>
    <property type="molecule type" value="Genomic_DNA"/>
</dbReference>
<feature type="region of interest" description="Disordered" evidence="6">
    <location>
        <begin position="398"/>
        <end position="418"/>
    </location>
</feature>
<dbReference type="SUPFAM" id="SSF47203">
    <property type="entry name" value="Acyl-CoA dehydrogenase C-terminal domain-like"/>
    <property type="match status" value="1"/>
</dbReference>
<evidence type="ECO:0000259" key="9">
    <source>
        <dbReference type="Pfam" id="PF02771"/>
    </source>
</evidence>
<keyword evidence="4" id="KW-0274">FAD</keyword>
<keyword evidence="3" id="KW-0285">Flavoprotein</keyword>
<protein>
    <submittedName>
        <fullName evidence="10">Unannotated protein</fullName>
    </submittedName>
</protein>
<dbReference type="Gene3D" id="1.10.540.10">
    <property type="entry name" value="Acyl-CoA dehydrogenase/oxidase, N-terminal domain"/>
    <property type="match status" value="1"/>
</dbReference>
<sequence>MSAPTPDVVRSEVRAWLAENWSEDLSVSEWWSRLALSGYAAPTFPVEDFGKGYHRGLANIVSEEIANAGAIGPPAGLGYLLTAPTIVAHGTREQKDDWLLRILDGRDAWCQLFSEPGAGSDLAGMQCKATKDGDEWIIEGQKVWTSTAQLTNLGMLLARTDPDAPKHAGITYFRFEMDQPGVTIRPLREMTGRALFNEVFIDGARVRDADILGGLNNGWAVANTTLAAERAGLGSGGSGAAGGAFPGPISGNLETPVTKHLGQTRGGGGGGGGGGRGGLAGQLIGIAKEKSKNSDTVVRQGLAQLWILQQIGRYTSLRMRGRGVSIGLPNVAKLMMSEMLRLHRDVATSIMGPDMMLYGDDAPTDGVVQEQVLFSPGPAIYGGTDQVQRNIIGERALGLPKEPDPFKGKPFKETPKNA</sequence>
<dbReference type="GO" id="GO:0016627">
    <property type="term" value="F:oxidoreductase activity, acting on the CH-CH group of donors"/>
    <property type="evidence" value="ECO:0007669"/>
    <property type="project" value="InterPro"/>
</dbReference>
<gene>
    <name evidence="10" type="ORF">UFOPK2925_00082</name>
    <name evidence="11" type="ORF">UFOPK3974_01122</name>
    <name evidence="12" type="ORF">UFOPK4071_00353</name>
</gene>
<accession>A0A6J6V646</accession>
<dbReference type="Pfam" id="PF02771">
    <property type="entry name" value="Acyl-CoA_dh_N"/>
    <property type="match status" value="1"/>
</dbReference>
<dbReference type="InterPro" id="IPR013786">
    <property type="entry name" value="AcylCoA_DH/ox_N"/>
</dbReference>
<evidence type="ECO:0000313" key="10">
    <source>
        <dbReference type="EMBL" id="CAB4767640.1"/>
    </source>
</evidence>
<dbReference type="InterPro" id="IPR052161">
    <property type="entry name" value="Mycobact_Acyl-CoA_DH"/>
</dbReference>
<evidence type="ECO:0000259" key="8">
    <source>
        <dbReference type="Pfam" id="PF02770"/>
    </source>
</evidence>
<evidence type="ECO:0000313" key="12">
    <source>
        <dbReference type="EMBL" id="CAB5004339.1"/>
    </source>
</evidence>
<dbReference type="SUPFAM" id="SSF56645">
    <property type="entry name" value="Acyl-CoA dehydrogenase NM domain-like"/>
    <property type="match status" value="1"/>
</dbReference>
<dbReference type="PANTHER" id="PTHR43292:SF4">
    <property type="entry name" value="ACYL-COA DEHYDROGENASE FADE34"/>
    <property type="match status" value="1"/>
</dbReference>
<evidence type="ECO:0000313" key="11">
    <source>
        <dbReference type="EMBL" id="CAB4994365.1"/>
    </source>
</evidence>
<organism evidence="10">
    <name type="scientific">freshwater metagenome</name>
    <dbReference type="NCBI Taxonomy" id="449393"/>
    <lineage>
        <taxon>unclassified sequences</taxon>
        <taxon>metagenomes</taxon>
        <taxon>ecological metagenomes</taxon>
    </lineage>
</organism>
<dbReference type="InterPro" id="IPR037069">
    <property type="entry name" value="AcylCoA_DH/ox_N_sf"/>
</dbReference>
<evidence type="ECO:0000256" key="2">
    <source>
        <dbReference type="ARBA" id="ARBA00009347"/>
    </source>
</evidence>
<name>A0A6J6V646_9ZZZZ</name>
<evidence type="ECO:0000256" key="3">
    <source>
        <dbReference type="ARBA" id="ARBA00022630"/>
    </source>
</evidence>
<dbReference type="InterPro" id="IPR036250">
    <property type="entry name" value="AcylCo_DH-like_C"/>
</dbReference>
<reference evidence="10" key="1">
    <citation type="submission" date="2020-05" db="EMBL/GenBank/DDBJ databases">
        <authorList>
            <person name="Chiriac C."/>
            <person name="Salcher M."/>
            <person name="Ghai R."/>
            <person name="Kavagutti S V."/>
        </authorList>
    </citation>
    <scope>NUCLEOTIDE SEQUENCE</scope>
</reference>
<dbReference type="InterPro" id="IPR006091">
    <property type="entry name" value="Acyl-CoA_Oxase/DH_mid-dom"/>
</dbReference>
<evidence type="ECO:0000256" key="5">
    <source>
        <dbReference type="ARBA" id="ARBA00023002"/>
    </source>
</evidence>
<proteinExistence type="inferred from homology"/>
<feature type="domain" description="Acyl-CoA dehydrogenase/oxidase N-terminal" evidence="9">
    <location>
        <begin position="8"/>
        <end position="105"/>
    </location>
</feature>
<dbReference type="PANTHER" id="PTHR43292">
    <property type="entry name" value="ACYL-COA DEHYDROGENASE"/>
    <property type="match status" value="1"/>
</dbReference>
<dbReference type="Gene3D" id="1.20.140.10">
    <property type="entry name" value="Butyryl-CoA Dehydrogenase, subunit A, domain 3"/>
    <property type="match status" value="1"/>
</dbReference>
<dbReference type="Pfam" id="PF00441">
    <property type="entry name" value="Acyl-CoA_dh_1"/>
    <property type="match status" value="1"/>
</dbReference>
<evidence type="ECO:0000256" key="4">
    <source>
        <dbReference type="ARBA" id="ARBA00022827"/>
    </source>
</evidence>
<comment type="similarity">
    <text evidence="2">Belongs to the acyl-CoA dehydrogenase family.</text>
</comment>
<dbReference type="GO" id="GO:0050660">
    <property type="term" value="F:flavin adenine dinucleotide binding"/>
    <property type="evidence" value="ECO:0007669"/>
    <property type="project" value="InterPro"/>
</dbReference>
<evidence type="ECO:0000256" key="1">
    <source>
        <dbReference type="ARBA" id="ARBA00001974"/>
    </source>
</evidence>
<dbReference type="EMBL" id="CAEZZU010000004">
    <property type="protein sequence ID" value="CAB4767640.1"/>
    <property type="molecule type" value="Genomic_DNA"/>
</dbReference>
<comment type="cofactor">
    <cofactor evidence="1">
        <name>FAD</name>
        <dbReference type="ChEBI" id="CHEBI:57692"/>
    </cofactor>
</comment>
<feature type="compositionally biased region" description="Basic and acidic residues" evidence="6">
    <location>
        <begin position="401"/>
        <end position="418"/>
    </location>
</feature>
<keyword evidence="5" id="KW-0560">Oxidoreductase</keyword>
<dbReference type="InterPro" id="IPR046373">
    <property type="entry name" value="Acyl-CoA_Oxase/DH_mid-dom_sf"/>
</dbReference>
<dbReference type="Pfam" id="PF02770">
    <property type="entry name" value="Acyl-CoA_dh_M"/>
    <property type="match status" value="1"/>
</dbReference>
<feature type="domain" description="Acyl-CoA dehydrogenase/oxidase C-terminal" evidence="7">
    <location>
        <begin position="295"/>
        <end position="396"/>
    </location>
</feature>
<dbReference type="Gene3D" id="2.40.110.10">
    <property type="entry name" value="Butyryl-CoA Dehydrogenase, subunit A, domain 2"/>
    <property type="match status" value="1"/>
</dbReference>
<feature type="domain" description="Acyl-CoA oxidase/dehydrogenase middle" evidence="8">
    <location>
        <begin position="110"/>
        <end position="193"/>
    </location>
</feature>
<dbReference type="FunFam" id="2.40.110.10:FF:000011">
    <property type="entry name" value="Acyl-CoA dehydrogenase FadE34"/>
    <property type="match status" value="1"/>
</dbReference>
<dbReference type="InterPro" id="IPR009075">
    <property type="entry name" value="AcylCo_DH/oxidase_C"/>
</dbReference>
<dbReference type="AlphaFoldDB" id="A0A6J6V646"/>
<dbReference type="InterPro" id="IPR009100">
    <property type="entry name" value="AcylCoA_DH/oxidase_NM_dom_sf"/>
</dbReference>
<dbReference type="EMBL" id="CAFBPF010000026">
    <property type="protein sequence ID" value="CAB5004339.1"/>
    <property type="molecule type" value="Genomic_DNA"/>
</dbReference>
<evidence type="ECO:0000259" key="7">
    <source>
        <dbReference type="Pfam" id="PF00441"/>
    </source>
</evidence>
<evidence type="ECO:0000256" key="6">
    <source>
        <dbReference type="SAM" id="MobiDB-lite"/>
    </source>
</evidence>